<reference evidence="4" key="2">
    <citation type="submission" date="2017-12" db="EMBL/GenBank/DDBJ databases">
        <title>Genome sequence of the Bar-tailed Godwit (Limosa lapponica baueri).</title>
        <authorList>
            <person name="Lima N.C.B."/>
            <person name="Parody-Merino A.M."/>
            <person name="Battley P.F."/>
            <person name="Fidler A.E."/>
            <person name="Prosdocimi F."/>
        </authorList>
    </citation>
    <scope>NUCLEOTIDE SEQUENCE [LARGE SCALE GENOMIC DNA]</scope>
</reference>
<dbReference type="GO" id="GO:0042572">
    <property type="term" value="P:retinol metabolic process"/>
    <property type="evidence" value="ECO:0007669"/>
    <property type="project" value="TreeGrafter"/>
</dbReference>
<dbReference type="AlphaFoldDB" id="A0A2I0T2A3"/>
<dbReference type="SUPFAM" id="SSF51735">
    <property type="entry name" value="NAD(P)-binding Rossmann-fold domains"/>
    <property type="match status" value="1"/>
</dbReference>
<sequence>MATPAPRTVLVTGCSSGIGLAVAVRLAQDPQQRYQVIATMRDLRKKEKLEQAAGAALGKTLSIQRLDVCSDSSVAECMESIPGGRVDVLAAPSH</sequence>
<gene>
    <name evidence="3" type="ORF">llap_21771</name>
</gene>
<dbReference type="Proteomes" id="UP000233556">
    <property type="component" value="Unassembled WGS sequence"/>
</dbReference>
<comment type="similarity">
    <text evidence="1">Belongs to the short-chain dehydrogenases/reductases (SDR) family.</text>
</comment>
<dbReference type="InterPro" id="IPR036291">
    <property type="entry name" value="NAD(P)-bd_dom_sf"/>
</dbReference>
<evidence type="ECO:0000313" key="4">
    <source>
        <dbReference type="Proteomes" id="UP000233556"/>
    </source>
</evidence>
<dbReference type="PANTHER" id="PTHR43391:SF8">
    <property type="entry name" value="RETINOL DEHYDROGENASE 8"/>
    <property type="match status" value="1"/>
</dbReference>
<evidence type="ECO:0000256" key="1">
    <source>
        <dbReference type="ARBA" id="ARBA00006484"/>
    </source>
</evidence>
<dbReference type="Pfam" id="PF00106">
    <property type="entry name" value="adh_short"/>
    <property type="match status" value="1"/>
</dbReference>
<protein>
    <submittedName>
        <fullName evidence="3">Retinol dehydrogenase 8</fullName>
    </submittedName>
</protein>
<keyword evidence="4" id="KW-1185">Reference proteome</keyword>
<dbReference type="InterPro" id="IPR002347">
    <property type="entry name" value="SDR_fam"/>
</dbReference>
<accession>A0A2I0T2A3</accession>
<dbReference type="GO" id="GO:0005829">
    <property type="term" value="C:cytosol"/>
    <property type="evidence" value="ECO:0007669"/>
    <property type="project" value="TreeGrafter"/>
</dbReference>
<proteinExistence type="inferred from homology"/>
<dbReference type="OrthoDB" id="47007at2759"/>
<keyword evidence="2" id="KW-0560">Oxidoreductase</keyword>
<evidence type="ECO:0000256" key="2">
    <source>
        <dbReference type="ARBA" id="ARBA00023002"/>
    </source>
</evidence>
<organism evidence="3 4">
    <name type="scientific">Limosa lapponica baueri</name>
    <dbReference type="NCBI Taxonomy" id="1758121"/>
    <lineage>
        <taxon>Eukaryota</taxon>
        <taxon>Metazoa</taxon>
        <taxon>Chordata</taxon>
        <taxon>Craniata</taxon>
        <taxon>Vertebrata</taxon>
        <taxon>Euteleostomi</taxon>
        <taxon>Archelosauria</taxon>
        <taxon>Archosauria</taxon>
        <taxon>Dinosauria</taxon>
        <taxon>Saurischia</taxon>
        <taxon>Theropoda</taxon>
        <taxon>Coelurosauria</taxon>
        <taxon>Aves</taxon>
        <taxon>Neognathae</taxon>
        <taxon>Neoaves</taxon>
        <taxon>Charadriiformes</taxon>
        <taxon>Scolopacidae</taxon>
        <taxon>Limosa</taxon>
    </lineage>
</organism>
<dbReference type="EMBL" id="KZ523553">
    <property type="protein sequence ID" value="PKU27925.1"/>
    <property type="molecule type" value="Genomic_DNA"/>
</dbReference>
<evidence type="ECO:0000313" key="3">
    <source>
        <dbReference type="EMBL" id="PKU27925.1"/>
    </source>
</evidence>
<dbReference type="GO" id="GO:0004745">
    <property type="term" value="F:all-trans-retinol dehydrogenase (NAD+) activity"/>
    <property type="evidence" value="ECO:0007669"/>
    <property type="project" value="TreeGrafter"/>
</dbReference>
<dbReference type="PANTHER" id="PTHR43391">
    <property type="entry name" value="RETINOL DEHYDROGENASE-RELATED"/>
    <property type="match status" value="1"/>
</dbReference>
<dbReference type="PRINTS" id="PR00081">
    <property type="entry name" value="GDHRDH"/>
</dbReference>
<dbReference type="Gene3D" id="3.40.50.720">
    <property type="entry name" value="NAD(P)-binding Rossmann-like Domain"/>
    <property type="match status" value="1"/>
</dbReference>
<name>A0A2I0T2A3_LIMLA</name>
<reference evidence="4" key="1">
    <citation type="submission" date="2017-11" db="EMBL/GenBank/DDBJ databases">
        <authorList>
            <person name="Lima N.C."/>
            <person name="Parody-Merino A.M."/>
            <person name="Battley P.F."/>
            <person name="Fidler A.E."/>
            <person name="Prosdocimi F."/>
        </authorList>
    </citation>
    <scope>NUCLEOTIDE SEQUENCE [LARGE SCALE GENOMIC DNA]</scope>
</reference>